<dbReference type="GeneID" id="36337442"/>
<keyword evidence="2" id="KW-1185">Reference proteome</keyword>
<proteinExistence type="predicted"/>
<gene>
    <name evidence="1" type="ORF">EGR_01727</name>
</gene>
<dbReference type="KEGG" id="egl:EGR_01727"/>
<evidence type="ECO:0000313" key="1">
    <source>
        <dbReference type="EMBL" id="EUB63236.1"/>
    </source>
</evidence>
<evidence type="ECO:0000313" key="2">
    <source>
        <dbReference type="Proteomes" id="UP000019149"/>
    </source>
</evidence>
<dbReference type="EMBL" id="APAU02000007">
    <property type="protein sequence ID" value="EUB63236.1"/>
    <property type="molecule type" value="Genomic_DNA"/>
</dbReference>
<organism evidence="1 2">
    <name type="scientific">Echinococcus granulosus</name>
    <name type="common">Hydatid tapeworm</name>
    <dbReference type="NCBI Taxonomy" id="6210"/>
    <lineage>
        <taxon>Eukaryota</taxon>
        <taxon>Metazoa</taxon>
        <taxon>Spiralia</taxon>
        <taxon>Lophotrochozoa</taxon>
        <taxon>Platyhelminthes</taxon>
        <taxon>Cestoda</taxon>
        <taxon>Eucestoda</taxon>
        <taxon>Cyclophyllidea</taxon>
        <taxon>Taeniidae</taxon>
        <taxon>Echinococcus</taxon>
        <taxon>Echinococcus granulosus group</taxon>
    </lineage>
</organism>
<reference evidence="1 2" key="1">
    <citation type="journal article" date="2013" name="Nat. Genet.">
        <title>The genome of the hydatid tapeworm Echinococcus granulosus.</title>
        <authorList>
            <person name="Zheng H."/>
            <person name="Zhang W."/>
            <person name="Zhang L."/>
            <person name="Zhang Z."/>
            <person name="Li J."/>
            <person name="Lu G."/>
            <person name="Zhu Y."/>
            <person name="Wang Y."/>
            <person name="Huang Y."/>
            <person name="Liu J."/>
            <person name="Kang H."/>
            <person name="Chen J."/>
            <person name="Wang L."/>
            <person name="Chen A."/>
            <person name="Yu S."/>
            <person name="Gao Z."/>
            <person name="Jin L."/>
            <person name="Gu W."/>
            <person name="Wang Z."/>
            <person name="Zhao L."/>
            <person name="Shi B."/>
            <person name="Wen H."/>
            <person name="Lin R."/>
            <person name="Jones M.K."/>
            <person name="Brejova B."/>
            <person name="Vinar T."/>
            <person name="Zhao G."/>
            <person name="McManus D.P."/>
            <person name="Chen Z."/>
            <person name="Zhou Y."/>
            <person name="Wang S."/>
        </authorList>
    </citation>
    <scope>NUCLEOTIDE SEQUENCE [LARGE SCALE GENOMIC DNA]</scope>
</reference>
<dbReference type="AlphaFoldDB" id="W6URB9"/>
<accession>W6URB9</accession>
<dbReference type="Proteomes" id="UP000019149">
    <property type="component" value="Unassembled WGS sequence"/>
</dbReference>
<name>W6URB9_ECHGR</name>
<protein>
    <submittedName>
        <fullName evidence="1">Uncharacterized protein</fullName>
    </submittedName>
</protein>
<dbReference type="RefSeq" id="XP_024354432.1">
    <property type="nucleotide sequence ID" value="XM_024490976.1"/>
</dbReference>
<dbReference type="CTD" id="36337442"/>
<comment type="caution">
    <text evidence="1">The sequence shown here is derived from an EMBL/GenBank/DDBJ whole genome shotgun (WGS) entry which is preliminary data.</text>
</comment>
<sequence>MCSGPGLQDGQTVVLRRPVTCYFILLESDTLKMEVRLHLILAGLPSEEFGSSHTVQQLSLLITSIQLVFIIVNCCNVNHLEA</sequence>